<keyword evidence="1" id="KW-0732">Signal</keyword>
<organism evidence="2 3">
    <name type="scientific">Dentiscutata erythropus</name>
    <dbReference type="NCBI Taxonomy" id="1348616"/>
    <lineage>
        <taxon>Eukaryota</taxon>
        <taxon>Fungi</taxon>
        <taxon>Fungi incertae sedis</taxon>
        <taxon>Mucoromycota</taxon>
        <taxon>Glomeromycotina</taxon>
        <taxon>Glomeromycetes</taxon>
        <taxon>Diversisporales</taxon>
        <taxon>Gigasporaceae</taxon>
        <taxon>Dentiscutata</taxon>
    </lineage>
</organism>
<sequence length="97" mass="10781">MKKVVITFLLVVGILTLSLQHVDSVDSVICSILSGYSHCHSLTCYTSNYSIYACDWDPQDQSDLRCICPNGCDPVETGVPCNDVQSYWTYCNGYTGR</sequence>
<gene>
    <name evidence="2" type="ORF">DERYTH_LOCUS2777</name>
</gene>
<evidence type="ECO:0000313" key="3">
    <source>
        <dbReference type="Proteomes" id="UP000789405"/>
    </source>
</evidence>
<keyword evidence="3" id="KW-1185">Reference proteome</keyword>
<comment type="caution">
    <text evidence="2">The sequence shown here is derived from an EMBL/GenBank/DDBJ whole genome shotgun (WGS) entry which is preliminary data.</text>
</comment>
<feature type="signal peptide" evidence="1">
    <location>
        <begin position="1"/>
        <end position="24"/>
    </location>
</feature>
<protein>
    <submittedName>
        <fullName evidence="2">12639_t:CDS:1</fullName>
    </submittedName>
</protein>
<name>A0A9N8ZJY8_9GLOM</name>
<accession>A0A9N8ZJY8</accession>
<feature type="chain" id="PRO_5040350784" evidence="1">
    <location>
        <begin position="25"/>
        <end position="97"/>
    </location>
</feature>
<evidence type="ECO:0000313" key="2">
    <source>
        <dbReference type="EMBL" id="CAG8498509.1"/>
    </source>
</evidence>
<proteinExistence type="predicted"/>
<dbReference type="Proteomes" id="UP000789405">
    <property type="component" value="Unassembled WGS sequence"/>
</dbReference>
<reference evidence="2" key="1">
    <citation type="submission" date="2021-06" db="EMBL/GenBank/DDBJ databases">
        <authorList>
            <person name="Kallberg Y."/>
            <person name="Tangrot J."/>
            <person name="Rosling A."/>
        </authorList>
    </citation>
    <scope>NUCLEOTIDE SEQUENCE</scope>
    <source>
        <strain evidence="2">MA453B</strain>
    </source>
</reference>
<evidence type="ECO:0000256" key="1">
    <source>
        <dbReference type="SAM" id="SignalP"/>
    </source>
</evidence>
<dbReference type="AlphaFoldDB" id="A0A9N8ZJY8"/>
<dbReference type="EMBL" id="CAJVPY010000915">
    <property type="protein sequence ID" value="CAG8498509.1"/>
    <property type="molecule type" value="Genomic_DNA"/>
</dbReference>